<feature type="compositionally biased region" description="Low complexity" evidence="1">
    <location>
        <begin position="39"/>
        <end position="50"/>
    </location>
</feature>
<dbReference type="Proteomes" id="UP000008974">
    <property type="component" value="Unassembled WGS sequence"/>
</dbReference>
<feature type="region of interest" description="Disordered" evidence="1">
    <location>
        <begin position="36"/>
        <end position="64"/>
    </location>
</feature>
<accession>E1F534</accession>
<feature type="transmembrane region" description="Helical" evidence="2">
    <location>
        <begin position="6"/>
        <end position="28"/>
    </location>
</feature>
<dbReference type="EMBL" id="ACVC01000183">
    <property type="protein sequence ID" value="EFO62420.1"/>
    <property type="molecule type" value="Genomic_DNA"/>
</dbReference>
<protein>
    <submittedName>
        <fullName evidence="3">Uncharacterized protein</fullName>
    </submittedName>
</protein>
<name>E1F534_GIAIA</name>
<evidence type="ECO:0000313" key="3">
    <source>
        <dbReference type="EMBL" id="EFO62420.1"/>
    </source>
</evidence>
<dbReference type="VEuPathDB" id="GiardiaDB:GLP15_353"/>
<evidence type="ECO:0000313" key="4">
    <source>
        <dbReference type="Proteomes" id="UP000008974"/>
    </source>
</evidence>
<keyword evidence="2" id="KW-0812">Transmembrane</keyword>
<dbReference type="OMA" id="YYTVRCI"/>
<comment type="caution">
    <text evidence="3">The sequence shown here is derived from an EMBL/GenBank/DDBJ whole genome shotgun (WGS) entry which is preliminary data.</text>
</comment>
<evidence type="ECO:0000256" key="1">
    <source>
        <dbReference type="SAM" id="MobiDB-lite"/>
    </source>
</evidence>
<keyword evidence="2" id="KW-1133">Transmembrane helix</keyword>
<reference evidence="3 4" key="1">
    <citation type="journal article" date="2010" name="BMC Genomics">
        <title>Genome analysis and comparative genomics of a Giardia intestinalis assemblage E isolate.</title>
        <authorList>
            <person name="Jerlstrom-Hultqvist J."/>
            <person name="Franzen O."/>
            <person name="Ankarklev J."/>
            <person name="Xu F."/>
            <person name="Nohynkova E."/>
            <person name="Andersson J.O."/>
            <person name="Svard S.G."/>
            <person name="Andersson B."/>
        </authorList>
    </citation>
    <scope>NUCLEOTIDE SEQUENCE [LARGE SCALE GENOMIC DNA]</scope>
    <source>
        <strain evidence="3 4">P15</strain>
    </source>
</reference>
<keyword evidence="2" id="KW-0472">Membrane</keyword>
<proteinExistence type="predicted"/>
<organism evidence="3 4">
    <name type="scientific">Giardia intestinalis (strain P15)</name>
    <name type="common">Giardia lamblia</name>
    <dbReference type="NCBI Taxonomy" id="658858"/>
    <lineage>
        <taxon>Eukaryota</taxon>
        <taxon>Metamonada</taxon>
        <taxon>Diplomonadida</taxon>
        <taxon>Hexamitidae</taxon>
        <taxon>Giardiinae</taxon>
        <taxon>Giardia</taxon>
    </lineage>
</organism>
<feature type="compositionally biased region" description="Basic and acidic residues" evidence="1">
    <location>
        <begin position="51"/>
        <end position="64"/>
    </location>
</feature>
<gene>
    <name evidence="3" type="ORF">GLP15_353</name>
</gene>
<evidence type="ECO:0000256" key="2">
    <source>
        <dbReference type="SAM" id="Phobius"/>
    </source>
</evidence>
<dbReference type="AlphaFoldDB" id="E1F534"/>
<sequence length="64" mass="7363">MEEWLLTLIVTLSIVSSSLISATIYYTVRCIRVKRTKRSQFSSRSHSSQPESDKHVSEKSDNMD</sequence>